<name>A0A9D2HFP8_9BACT</name>
<gene>
    <name evidence="1" type="ORF">H9962_07370</name>
</gene>
<evidence type="ECO:0000313" key="1">
    <source>
        <dbReference type="EMBL" id="HJA08990.1"/>
    </source>
</evidence>
<comment type="caution">
    <text evidence="1">The sequence shown here is derived from an EMBL/GenBank/DDBJ whole genome shotgun (WGS) entry which is preliminary data.</text>
</comment>
<organism evidence="1 2">
    <name type="scientific">Candidatus Mailhella merdigallinarum</name>
    <dbReference type="NCBI Taxonomy" id="2838658"/>
    <lineage>
        <taxon>Bacteria</taxon>
        <taxon>Pseudomonadati</taxon>
        <taxon>Thermodesulfobacteriota</taxon>
        <taxon>Desulfovibrionia</taxon>
        <taxon>Desulfovibrionales</taxon>
        <taxon>Desulfovibrionaceae</taxon>
        <taxon>Mailhella</taxon>
    </lineage>
</organism>
<sequence>MNELKNIPALPEGMAELLEQIPVPPLPLEAIDALERTDICFFATDRRELSPTRTYAADLARYFEDSSNPFAKFSGRLRYLGCGLRGHGLQGTVFEYLLDAGSLRLGLSLPWDRAYGDPEEERALLESGFKLMEVCQLHLPESGLLTVFLEQTACTWSFAEGAEETQQGDSVSGLLDFLQSREQNVHPMHWIQI</sequence>
<dbReference type="Proteomes" id="UP000824225">
    <property type="component" value="Unassembled WGS sequence"/>
</dbReference>
<evidence type="ECO:0000313" key="2">
    <source>
        <dbReference type="Proteomes" id="UP000824225"/>
    </source>
</evidence>
<reference evidence="1" key="2">
    <citation type="submission" date="2021-04" db="EMBL/GenBank/DDBJ databases">
        <authorList>
            <person name="Gilroy R."/>
        </authorList>
    </citation>
    <scope>NUCLEOTIDE SEQUENCE</scope>
    <source>
        <strain evidence="1">CHK186-16707</strain>
    </source>
</reference>
<reference evidence="1" key="1">
    <citation type="journal article" date="2021" name="PeerJ">
        <title>Extensive microbial diversity within the chicken gut microbiome revealed by metagenomics and culture.</title>
        <authorList>
            <person name="Gilroy R."/>
            <person name="Ravi A."/>
            <person name="Getino M."/>
            <person name="Pursley I."/>
            <person name="Horton D.L."/>
            <person name="Alikhan N.F."/>
            <person name="Baker D."/>
            <person name="Gharbi K."/>
            <person name="Hall N."/>
            <person name="Watson M."/>
            <person name="Adriaenssens E.M."/>
            <person name="Foster-Nyarko E."/>
            <person name="Jarju S."/>
            <person name="Secka A."/>
            <person name="Antonio M."/>
            <person name="Oren A."/>
            <person name="Chaudhuri R.R."/>
            <person name="La Ragione R."/>
            <person name="Hildebrand F."/>
            <person name="Pallen M.J."/>
        </authorList>
    </citation>
    <scope>NUCLEOTIDE SEQUENCE</scope>
    <source>
        <strain evidence="1">CHK186-16707</strain>
    </source>
</reference>
<protein>
    <submittedName>
        <fullName evidence="1">Uncharacterized protein</fullName>
    </submittedName>
</protein>
<accession>A0A9D2HFP8</accession>
<proteinExistence type="predicted"/>
<dbReference type="EMBL" id="DXAN01000023">
    <property type="protein sequence ID" value="HJA08990.1"/>
    <property type="molecule type" value="Genomic_DNA"/>
</dbReference>
<dbReference type="AlphaFoldDB" id="A0A9D2HFP8"/>